<proteinExistence type="predicted"/>
<evidence type="ECO:0000313" key="2">
    <source>
        <dbReference type="Proteomes" id="UP001201812"/>
    </source>
</evidence>
<organism evidence="1 2">
    <name type="scientific">Ditylenchus destructor</name>
    <dbReference type="NCBI Taxonomy" id="166010"/>
    <lineage>
        <taxon>Eukaryota</taxon>
        <taxon>Metazoa</taxon>
        <taxon>Ecdysozoa</taxon>
        <taxon>Nematoda</taxon>
        <taxon>Chromadorea</taxon>
        <taxon>Rhabditida</taxon>
        <taxon>Tylenchina</taxon>
        <taxon>Tylenchomorpha</taxon>
        <taxon>Sphaerularioidea</taxon>
        <taxon>Anguinidae</taxon>
        <taxon>Anguininae</taxon>
        <taxon>Ditylenchus</taxon>
    </lineage>
</organism>
<accession>A0AAD4MF22</accession>
<comment type="caution">
    <text evidence="1">The sequence shown here is derived from an EMBL/GenBank/DDBJ whole genome shotgun (WGS) entry which is preliminary data.</text>
</comment>
<gene>
    <name evidence="1" type="ORF">DdX_21322</name>
</gene>
<sequence length="468" mass="54241">MVEALKYLSYMQLAKSSLVAKRFSNLIRTHRHSLALLDVERIYMDLNLDRGHSLIPNAAIKIFNNELSPEAYTEWVVHNNYSKQIIHGGRVAKMQSRQYGHHFYEMRADYRDSNQSPNGTKTTVFSARKQLNHKYWPLFQHFVRLLSDPFVYIRYLKLIPQIDVYFLNLLSGAINPYHGRLQCGQLDFQGVQLGTFWENVHKGNVQKLLGWIKNHVHCNELRFSHQPGSNYDEALLDFFMTGAHCTSATTFRNCDISNVIVAFLKQQRSICDIVREVWRHFKWASYIATLDNGTMVEALKYLNYMQLAKSSLVAKRFSNLIRTHRHSLALLDVERIYMDLNLKFRLKSKENAQILALEAKSGIQRERRSDGTCNKEKPIGKQKFTDLKSGDESQMVVSIRCYGAGRLVEVLKANFADLIVKEEKCGVRTVLLFELVNNDIGKQLQITTRTISSTMYNETEFLLEIRNL</sequence>
<dbReference type="Proteomes" id="UP001201812">
    <property type="component" value="Unassembled WGS sequence"/>
</dbReference>
<name>A0AAD4MF22_9BILA</name>
<reference evidence="1" key="1">
    <citation type="submission" date="2022-01" db="EMBL/GenBank/DDBJ databases">
        <title>Genome Sequence Resource for Two Populations of Ditylenchus destructor, the Migratory Endoparasitic Phytonematode.</title>
        <authorList>
            <person name="Zhang H."/>
            <person name="Lin R."/>
            <person name="Xie B."/>
        </authorList>
    </citation>
    <scope>NUCLEOTIDE SEQUENCE</scope>
    <source>
        <strain evidence="1">BazhouSP</strain>
    </source>
</reference>
<dbReference type="AlphaFoldDB" id="A0AAD4MF22"/>
<protein>
    <submittedName>
        <fullName evidence="1">Uncharacterized protein</fullName>
    </submittedName>
</protein>
<dbReference type="EMBL" id="JAKKPZ010000783">
    <property type="protein sequence ID" value="KAI1692320.1"/>
    <property type="molecule type" value="Genomic_DNA"/>
</dbReference>
<keyword evidence="2" id="KW-1185">Reference proteome</keyword>
<evidence type="ECO:0000313" key="1">
    <source>
        <dbReference type="EMBL" id="KAI1692320.1"/>
    </source>
</evidence>